<comment type="caution">
    <text evidence="2">The sequence shown here is derived from an EMBL/GenBank/DDBJ whole genome shotgun (WGS) entry which is preliminary data.</text>
</comment>
<keyword evidence="1" id="KW-0472">Membrane</keyword>
<protein>
    <submittedName>
        <fullName evidence="2">Uncharacterized protein</fullName>
    </submittedName>
</protein>
<evidence type="ECO:0000313" key="2">
    <source>
        <dbReference type="EMBL" id="KAL3388202.1"/>
    </source>
</evidence>
<dbReference type="Proteomes" id="UP001627154">
    <property type="component" value="Unassembled WGS sequence"/>
</dbReference>
<keyword evidence="3" id="KW-1185">Reference proteome</keyword>
<name>A0ABD2W5P6_9HYME</name>
<reference evidence="2 3" key="1">
    <citation type="journal article" date="2024" name="bioRxiv">
        <title>A reference genome for Trichogramma kaykai: A tiny desert-dwelling parasitoid wasp with competing sex-ratio distorters.</title>
        <authorList>
            <person name="Culotta J."/>
            <person name="Lindsey A.R."/>
        </authorList>
    </citation>
    <scope>NUCLEOTIDE SEQUENCE [LARGE SCALE GENOMIC DNA]</scope>
    <source>
        <strain evidence="2 3">KSX58</strain>
    </source>
</reference>
<sequence>MQNFVPYTGCAAKYVSSRNYEIAWRDRSPHMDAASRAVIHSSDSCSRIPVVVVAAAATVVVIMKQLVVVYA</sequence>
<keyword evidence="1" id="KW-0812">Transmembrane</keyword>
<evidence type="ECO:0000256" key="1">
    <source>
        <dbReference type="SAM" id="Phobius"/>
    </source>
</evidence>
<accession>A0ABD2W5P6</accession>
<gene>
    <name evidence="2" type="ORF">TKK_016630</name>
</gene>
<feature type="transmembrane region" description="Helical" evidence="1">
    <location>
        <begin position="48"/>
        <end position="70"/>
    </location>
</feature>
<dbReference type="AlphaFoldDB" id="A0ABD2W5P6"/>
<keyword evidence="1" id="KW-1133">Transmembrane helix</keyword>
<organism evidence="2 3">
    <name type="scientific">Trichogramma kaykai</name>
    <dbReference type="NCBI Taxonomy" id="54128"/>
    <lineage>
        <taxon>Eukaryota</taxon>
        <taxon>Metazoa</taxon>
        <taxon>Ecdysozoa</taxon>
        <taxon>Arthropoda</taxon>
        <taxon>Hexapoda</taxon>
        <taxon>Insecta</taxon>
        <taxon>Pterygota</taxon>
        <taxon>Neoptera</taxon>
        <taxon>Endopterygota</taxon>
        <taxon>Hymenoptera</taxon>
        <taxon>Apocrita</taxon>
        <taxon>Proctotrupomorpha</taxon>
        <taxon>Chalcidoidea</taxon>
        <taxon>Trichogrammatidae</taxon>
        <taxon>Trichogramma</taxon>
    </lineage>
</organism>
<dbReference type="EMBL" id="JBJJXI010000135">
    <property type="protein sequence ID" value="KAL3388202.1"/>
    <property type="molecule type" value="Genomic_DNA"/>
</dbReference>
<evidence type="ECO:0000313" key="3">
    <source>
        <dbReference type="Proteomes" id="UP001627154"/>
    </source>
</evidence>
<proteinExistence type="predicted"/>